<comment type="caution">
    <text evidence="2">The sequence shown here is derived from an EMBL/GenBank/DDBJ whole genome shotgun (WGS) entry which is preliminary data.</text>
</comment>
<reference evidence="2 3" key="1">
    <citation type="journal article" date="2016" name="Nat. Commun.">
        <title>Thousands of microbial genomes shed light on interconnected biogeochemical processes in an aquifer system.</title>
        <authorList>
            <person name="Anantharaman K."/>
            <person name="Brown C.T."/>
            <person name="Hug L.A."/>
            <person name="Sharon I."/>
            <person name="Castelle C.J."/>
            <person name="Probst A.J."/>
            <person name="Thomas B.C."/>
            <person name="Singh A."/>
            <person name="Wilkins M.J."/>
            <person name="Karaoz U."/>
            <person name="Brodie E.L."/>
            <person name="Williams K.H."/>
            <person name="Hubbard S.S."/>
            <person name="Banfield J.F."/>
        </authorList>
    </citation>
    <scope>NUCLEOTIDE SEQUENCE [LARGE SCALE GENOMIC DNA]</scope>
</reference>
<evidence type="ECO:0000313" key="2">
    <source>
        <dbReference type="EMBL" id="OGN29991.1"/>
    </source>
</evidence>
<dbReference type="Pfam" id="PF19588">
    <property type="entry name" value="SxtJ"/>
    <property type="match status" value="1"/>
</dbReference>
<evidence type="ECO:0000256" key="1">
    <source>
        <dbReference type="SAM" id="Phobius"/>
    </source>
</evidence>
<evidence type="ECO:0000313" key="3">
    <source>
        <dbReference type="Proteomes" id="UP000179047"/>
    </source>
</evidence>
<dbReference type="Proteomes" id="UP000179047">
    <property type="component" value="Unassembled WGS sequence"/>
</dbReference>
<organism evidence="2 3">
    <name type="scientific">Candidatus Yanofskybacteria bacterium RIFCSPLOWO2_01_FULL_49_25</name>
    <dbReference type="NCBI Taxonomy" id="1802701"/>
    <lineage>
        <taxon>Bacteria</taxon>
        <taxon>Candidatus Yanofskyibacteriota</taxon>
    </lineage>
</organism>
<accession>A0A1F8GXH0</accession>
<name>A0A1F8GXH0_9BACT</name>
<keyword evidence="1" id="KW-0812">Transmembrane</keyword>
<dbReference type="AlphaFoldDB" id="A0A1F8GXH0"/>
<gene>
    <name evidence="2" type="ORF">A3A33_01560</name>
</gene>
<keyword evidence="1" id="KW-0472">Membrane</keyword>
<proteinExistence type="predicted"/>
<protein>
    <submittedName>
        <fullName evidence="2">Uncharacterized protein</fullName>
    </submittedName>
</protein>
<dbReference type="InterPro" id="IPR045781">
    <property type="entry name" value="SxtJ"/>
</dbReference>
<sequence>MSLINEIKTDFQAVATPRWVPGVLLKPYRTWTLFSVILGFFMLRLVLIVLYTVVMIPTSLLMRIFGQDPMRRKPTASYWISKHE</sequence>
<dbReference type="EMBL" id="MGKP01000001">
    <property type="protein sequence ID" value="OGN29991.1"/>
    <property type="molecule type" value="Genomic_DNA"/>
</dbReference>
<feature type="transmembrane region" description="Helical" evidence="1">
    <location>
        <begin position="31"/>
        <end position="62"/>
    </location>
</feature>
<keyword evidence="1" id="KW-1133">Transmembrane helix</keyword>
<dbReference type="STRING" id="1802701.A3A33_01560"/>